<dbReference type="PATRIC" id="fig|45065.4.peg.470"/>
<dbReference type="STRING" id="45065.Lgee_0442"/>
<sequence length="130" mass="14345">MNMVKSLRGIVLALMATGSVSVFAGNEDTATMAQRCHELHQELEELYTRTEAGEQDCTDVLTRAANDVTDAGVLLLAEKDTAVYKAQHALTYVRYAETIGCRNTADITEVKIQLIQITDWLEAQGLRKKA</sequence>
<dbReference type="AlphaFoldDB" id="A0A0W0U8F4"/>
<proteinExistence type="predicted"/>
<comment type="caution">
    <text evidence="1">The sequence shown here is derived from an EMBL/GenBank/DDBJ whole genome shotgun (WGS) entry which is preliminary data.</text>
</comment>
<protein>
    <submittedName>
        <fullName evidence="1">Uncharacterized protein</fullName>
    </submittedName>
</protein>
<organism evidence="1 2">
    <name type="scientific">Legionella geestiana</name>
    <dbReference type="NCBI Taxonomy" id="45065"/>
    <lineage>
        <taxon>Bacteria</taxon>
        <taxon>Pseudomonadati</taxon>
        <taxon>Pseudomonadota</taxon>
        <taxon>Gammaproteobacteria</taxon>
        <taxon>Legionellales</taxon>
        <taxon>Legionellaceae</taxon>
        <taxon>Legionella</taxon>
    </lineage>
</organism>
<evidence type="ECO:0000313" key="2">
    <source>
        <dbReference type="Proteomes" id="UP000054785"/>
    </source>
</evidence>
<reference evidence="1 2" key="1">
    <citation type="submission" date="2015-11" db="EMBL/GenBank/DDBJ databases">
        <title>Genomic analysis of 38 Legionella species identifies large and diverse effector repertoires.</title>
        <authorList>
            <person name="Burstein D."/>
            <person name="Amaro F."/>
            <person name="Zusman T."/>
            <person name="Lifshitz Z."/>
            <person name="Cohen O."/>
            <person name="Gilbert J.A."/>
            <person name="Pupko T."/>
            <person name="Shuman H.A."/>
            <person name="Segal G."/>
        </authorList>
    </citation>
    <scope>NUCLEOTIDE SEQUENCE [LARGE SCALE GENOMIC DNA]</scope>
    <source>
        <strain evidence="1 2">ATCC 49504</strain>
    </source>
</reference>
<dbReference type="Proteomes" id="UP000054785">
    <property type="component" value="Unassembled WGS sequence"/>
</dbReference>
<keyword evidence="2" id="KW-1185">Reference proteome</keyword>
<accession>A0A0W0U8F4</accession>
<dbReference type="EMBL" id="LNYC01000009">
    <property type="protein sequence ID" value="KTD03785.1"/>
    <property type="molecule type" value="Genomic_DNA"/>
</dbReference>
<gene>
    <name evidence="1" type="ORF">Lgee_0442</name>
</gene>
<dbReference type="RefSeq" id="WP_028387470.1">
    <property type="nucleotide sequence ID" value="NZ_CAAAHN010000004.1"/>
</dbReference>
<name>A0A0W0U8F4_9GAMM</name>
<evidence type="ECO:0000313" key="1">
    <source>
        <dbReference type="EMBL" id="KTD03785.1"/>
    </source>
</evidence>